<evidence type="ECO:0000256" key="7">
    <source>
        <dbReference type="SAM" id="Phobius"/>
    </source>
</evidence>
<dbReference type="GO" id="GO:0016757">
    <property type="term" value="F:glycosyltransferase activity"/>
    <property type="evidence" value="ECO:0007669"/>
    <property type="project" value="UniProtKB-KW"/>
</dbReference>
<dbReference type="EMBL" id="JAKUCV010007390">
    <property type="protein sequence ID" value="KAJ4823679.1"/>
    <property type="molecule type" value="Genomic_DNA"/>
</dbReference>
<evidence type="ECO:0000256" key="5">
    <source>
        <dbReference type="ARBA" id="ARBA00023180"/>
    </source>
</evidence>
<dbReference type="AlphaFoldDB" id="A0A9Q0J0E6"/>
<gene>
    <name evidence="8" type="ORF">Tsubulata_027680</name>
</gene>
<dbReference type="Proteomes" id="UP001141552">
    <property type="component" value="Unassembled WGS sequence"/>
</dbReference>
<protein>
    <submittedName>
        <fullName evidence="8">Uncharacterized protein</fullName>
    </submittedName>
</protein>
<keyword evidence="7" id="KW-0812">Transmembrane</keyword>
<keyword evidence="4 7" id="KW-0472">Membrane</keyword>
<feature type="compositionally biased region" description="Basic and acidic residues" evidence="6">
    <location>
        <begin position="373"/>
        <end position="386"/>
    </location>
</feature>
<name>A0A9Q0J0E6_9ROSI</name>
<reference evidence="8" key="1">
    <citation type="submission" date="2022-02" db="EMBL/GenBank/DDBJ databases">
        <authorList>
            <person name="Henning P.M."/>
            <person name="McCubbin A.G."/>
            <person name="Shore J.S."/>
        </authorList>
    </citation>
    <scope>NUCLEOTIDE SEQUENCE</scope>
    <source>
        <strain evidence="8">F60SS</strain>
        <tissue evidence="8">Leaves</tissue>
    </source>
</reference>
<sequence length="401" mass="46465">MALENGKDPGITIRMAHYRPLPLRLLQFCLVFLALGIGVSMVSMYTIRYLKVPNVGITSRSNVIFPCIEERDSLESWIRPPSNLWHKMNDTELFWRASAVHLRKQYPFKRVPKIAFMFLAKGPLPLAPLWEKFFEGHEGLYSIYVHSLPGYVPDFPSASVFYRRNIPSQKVEWGMMSMCDAERRLLANALLDVSNEWFILVSESCIPLQNFSVIYHYISKSRYSFMGAFDELGPYGRGRYNPNMQPEVTLEQWRKGSQWFEVNRWLAVYIVQDTIYYPKFRDFCQPACYVDEHYFPTMLSIQLPKLLANRTLTWADWSRGGAHPATFGKNDITEDFFSLNIYKLDLTEQLPRHIPHSVETSSITVAKGSLKSHGADKGHESYDRNRASYKKSVPSYHKPVS</sequence>
<dbReference type="PANTHER" id="PTHR31042">
    <property type="entry name" value="CORE-2/I-BRANCHING BETA-1,6-N-ACETYLGLUCOSAMINYLTRANSFERASE FAMILY PROTEIN-RELATED"/>
    <property type="match status" value="1"/>
</dbReference>
<dbReference type="GO" id="GO:0016020">
    <property type="term" value="C:membrane"/>
    <property type="evidence" value="ECO:0007669"/>
    <property type="project" value="UniProtKB-SubCell"/>
</dbReference>
<dbReference type="OrthoDB" id="191334at2759"/>
<keyword evidence="5" id="KW-0325">Glycoprotein</keyword>
<keyword evidence="2" id="KW-0328">Glycosyltransferase</keyword>
<comment type="subcellular location">
    <subcellularLocation>
        <location evidence="1">Membrane</location>
        <topology evidence="1">Single-pass type II membrane protein</topology>
    </subcellularLocation>
</comment>
<keyword evidence="7" id="KW-1133">Transmembrane helix</keyword>
<evidence type="ECO:0000256" key="1">
    <source>
        <dbReference type="ARBA" id="ARBA00004606"/>
    </source>
</evidence>
<feature type="region of interest" description="Disordered" evidence="6">
    <location>
        <begin position="369"/>
        <end position="401"/>
    </location>
</feature>
<evidence type="ECO:0000256" key="2">
    <source>
        <dbReference type="ARBA" id="ARBA00022676"/>
    </source>
</evidence>
<evidence type="ECO:0000313" key="8">
    <source>
        <dbReference type="EMBL" id="KAJ4823679.1"/>
    </source>
</evidence>
<reference evidence="8" key="2">
    <citation type="journal article" date="2023" name="Plants (Basel)">
        <title>Annotation of the Turnera subulata (Passifloraceae) Draft Genome Reveals the S-Locus Evolved after the Divergence of Turneroideae from Passifloroideae in a Stepwise Manner.</title>
        <authorList>
            <person name="Henning P.M."/>
            <person name="Roalson E.H."/>
            <person name="Mir W."/>
            <person name="McCubbin A.G."/>
            <person name="Shore J.S."/>
        </authorList>
    </citation>
    <scope>NUCLEOTIDE SEQUENCE</scope>
    <source>
        <strain evidence="8">F60SS</strain>
    </source>
</reference>
<evidence type="ECO:0000313" key="9">
    <source>
        <dbReference type="Proteomes" id="UP001141552"/>
    </source>
</evidence>
<dbReference type="Pfam" id="PF02485">
    <property type="entry name" value="Branch"/>
    <property type="match status" value="1"/>
</dbReference>
<dbReference type="PANTHER" id="PTHR31042:SF122">
    <property type="entry name" value="CORE-2_I-BRANCHING ENZYME"/>
    <property type="match status" value="1"/>
</dbReference>
<dbReference type="InterPro" id="IPR044174">
    <property type="entry name" value="BC10-like"/>
</dbReference>
<comment type="caution">
    <text evidence="8">The sequence shown here is derived from an EMBL/GenBank/DDBJ whole genome shotgun (WGS) entry which is preliminary data.</text>
</comment>
<evidence type="ECO:0000256" key="3">
    <source>
        <dbReference type="ARBA" id="ARBA00022679"/>
    </source>
</evidence>
<organism evidence="8 9">
    <name type="scientific">Turnera subulata</name>
    <dbReference type="NCBI Taxonomy" id="218843"/>
    <lineage>
        <taxon>Eukaryota</taxon>
        <taxon>Viridiplantae</taxon>
        <taxon>Streptophyta</taxon>
        <taxon>Embryophyta</taxon>
        <taxon>Tracheophyta</taxon>
        <taxon>Spermatophyta</taxon>
        <taxon>Magnoliopsida</taxon>
        <taxon>eudicotyledons</taxon>
        <taxon>Gunneridae</taxon>
        <taxon>Pentapetalae</taxon>
        <taxon>rosids</taxon>
        <taxon>fabids</taxon>
        <taxon>Malpighiales</taxon>
        <taxon>Passifloraceae</taxon>
        <taxon>Turnera</taxon>
    </lineage>
</organism>
<dbReference type="InterPro" id="IPR003406">
    <property type="entry name" value="Glyco_trans_14"/>
</dbReference>
<accession>A0A9Q0J0E6</accession>
<proteinExistence type="predicted"/>
<keyword evidence="9" id="KW-1185">Reference proteome</keyword>
<feature type="transmembrane region" description="Helical" evidence="7">
    <location>
        <begin position="25"/>
        <end position="47"/>
    </location>
</feature>
<evidence type="ECO:0000256" key="6">
    <source>
        <dbReference type="SAM" id="MobiDB-lite"/>
    </source>
</evidence>
<keyword evidence="3" id="KW-0808">Transferase</keyword>
<evidence type="ECO:0000256" key="4">
    <source>
        <dbReference type="ARBA" id="ARBA00023136"/>
    </source>
</evidence>